<reference evidence="2" key="1">
    <citation type="submission" date="2023-03" db="EMBL/GenBank/DDBJ databases">
        <title>Massive genome expansion in bonnet fungi (Mycena s.s.) driven by repeated elements and novel gene families across ecological guilds.</title>
        <authorList>
            <consortium name="Lawrence Berkeley National Laboratory"/>
            <person name="Harder C.B."/>
            <person name="Miyauchi S."/>
            <person name="Viragh M."/>
            <person name="Kuo A."/>
            <person name="Thoen E."/>
            <person name="Andreopoulos B."/>
            <person name="Lu D."/>
            <person name="Skrede I."/>
            <person name="Drula E."/>
            <person name="Henrissat B."/>
            <person name="Morin E."/>
            <person name="Kohler A."/>
            <person name="Barry K."/>
            <person name="LaButti K."/>
            <person name="Morin E."/>
            <person name="Salamov A."/>
            <person name="Lipzen A."/>
            <person name="Mereny Z."/>
            <person name="Hegedus B."/>
            <person name="Baldrian P."/>
            <person name="Stursova M."/>
            <person name="Weitz H."/>
            <person name="Taylor A."/>
            <person name="Grigoriev I.V."/>
            <person name="Nagy L.G."/>
            <person name="Martin F."/>
            <person name="Kauserud H."/>
        </authorList>
    </citation>
    <scope>NUCLEOTIDE SEQUENCE</scope>
    <source>
        <strain evidence="2">CBHHK002</strain>
    </source>
</reference>
<proteinExistence type="predicted"/>
<comment type="caution">
    <text evidence="2">The sequence shown here is derived from an EMBL/GenBank/DDBJ whole genome shotgun (WGS) entry which is preliminary data.</text>
</comment>
<sequence>MPELPFELERQIFELAFKPNSRDIALKVTLCLVARRVQAWIDRIFYELVTIRDKDRGKRFLSLIQSNTKPPDLFAVVKAYAPQLPLLISQLPLHLLSTRMDYFLRIPFGAPPSSYLSDLTHIELRRWDPSHLSQLAHLPRLTHVCLPDCDYSRAHVRRMDVGWVKLALPPSAKADHRVVVQPWREFIGASSGSELASCLSGRQGSTYEIAGTAPSLSPRALDIKTSKRFFLLVPVHLDAFFEIPSLSPAVSLLFPRSQPSSFTGSPSFTTSSPAYSPSSFDPDDMPASNQTPRTSACGLPLPLPADFDFRAYRKTPTELIVPDDMSLREKNADNCLVERANDASLRLTRAYEAAAGSPAGVGDLDVGARLQPFFSYSEEEKALLVASKDMVEASGPLPLFMTMWIAGQRVLVAKGEAEEKKKRDELKANPAGQMLKGAMPAGPTHRISSLATSDVELPNAFLGCLVQKMPIPLHWWTNSNLRKVNDNPHWLPWKELTIEGKKLVIIMTDKAEKIVGDADDEFKSLTPGKWCEASINFARALRIVSQEVPADAPTG</sequence>
<feature type="compositionally biased region" description="Low complexity" evidence="1">
    <location>
        <begin position="262"/>
        <end position="273"/>
    </location>
</feature>
<dbReference type="Proteomes" id="UP001218218">
    <property type="component" value="Unassembled WGS sequence"/>
</dbReference>
<keyword evidence="3" id="KW-1185">Reference proteome</keyword>
<evidence type="ECO:0000256" key="1">
    <source>
        <dbReference type="SAM" id="MobiDB-lite"/>
    </source>
</evidence>
<feature type="region of interest" description="Disordered" evidence="1">
    <location>
        <begin position="262"/>
        <end position="295"/>
    </location>
</feature>
<evidence type="ECO:0000313" key="3">
    <source>
        <dbReference type="Proteomes" id="UP001218218"/>
    </source>
</evidence>
<dbReference type="EMBL" id="JARIHO010000003">
    <property type="protein sequence ID" value="KAJ7364311.1"/>
    <property type="molecule type" value="Genomic_DNA"/>
</dbReference>
<protein>
    <submittedName>
        <fullName evidence="2">Uncharacterized protein</fullName>
    </submittedName>
</protein>
<name>A0AAD7F1J6_9AGAR</name>
<organism evidence="2 3">
    <name type="scientific">Mycena albidolilacea</name>
    <dbReference type="NCBI Taxonomy" id="1033008"/>
    <lineage>
        <taxon>Eukaryota</taxon>
        <taxon>Fungi</taxon>
        <taxon>Dikarya</taxon>
        <taxon>Basidiomycota</taxon>
        <taxon>Agaricomycotina</taxon>
        <taxon>Agaricomycetes</taxon>
        <taxon>Agaricomycetidae</taxon>
        <taxon>Agaricales</taxon>
        <taxon>Marasmiineae</taxon>
        <taxon>Mycenaceae</taxon>
        <taxon>Mycena</taxon>
    </lineage>
</organism>
<dbReference type="AlphaFoldDB" id="A0AAD7F1J6"/>
<gene>
    <name evidence="2" type="ORF">DFH08DRAFT_1073081</name>
</gene>
<evidence type="ECO:0000313" key="2">
    <source>
        <dbReference type="EMBL" id="KAJ7364311.1"/>
    </source>
</evidence>
<accession>A0AAD7F1J6</accession>